<dbReference type="KEGG" id="ype:YPO0578"/>
<reference evidence="1 2" key="1">
    <citation type="journal article" date="2001" name="Nature">
        <title>Genome sequence of Yersinia pestis, the causative agent of plague.</title>
        <authorList>
            <person name="Parkhill J."/>
            <person name="Wren B.W."/>
            <person name="Thomson N.R."/>
            <person name="Titball R.W."/>
            <person name="Holden M.T.G."/>
            <person name="Prentice M.B."/>
            <person name="Sebaihia M."/>
            <person name="James K.D."/>
            <person name="Churcher C."/>
            <person name="Mungall K.L."/>
            <person name="Baker S."/>
            <person name="Basham D."/>
            <person name="Bentley S.D."/>
            <person name="Brooks K."/>
            <person name="Cerdeno-Tarraga A.M."/>
            <person name="Chillingworth T."/>
            <person name="Cronin A."/>
            <person name="Davies R.M."/>
            <person name="Davis P."/>
            <person name="Dougan G."/>
            <person name="Feltwell T."/>
            <person name="Hamlin N."/>
            <person name="Holroyd S."/>
            <person name="Jagels K."/>
            <person name="Leather S."/>
            <person name="Karlyshev A.V."/>
            <person name="Moule S."/>
            <person name="Oyston P.C.F."/>
            <person name="Quail M."/>
            <person name="Rutherford K."/>
            <person name="Simmonds M."/>
            <person name="Skelton J."/>
            <person name="Stevens K."/>
            <person name="Whitehead S."/>
            <person name="Barrell B.G."/>
        </authorList>
    </citation>
    <scope>NUCLEOTIDE SEQUENCE [LARGE SCALE GENOMIC DNA]</scope>
    <source>
        <strain evidence="2">CO-92 / Biovar Orientalis</strain>
    </source>
</reference>
<dbReference type="PIR" id="AH0071">
    <property type="entry name" value="AH0071"/>
</dbReference>
<evidence type="ECO:0000313" key="1">
    <source>
        <dbReference type="EMBL" id="CAL19258.1"/>
    </source>
</evidence>
<proteinExistence type="predicted"/>
<protein>
    <submittedName>
        <fullName evidence="1">Uncharacterized protein</fullName>
    </submittedName>
</protein>
<dbReference type="EMBL" id="AL590842">
    <property type="protein sequence ID" value="CAL19258.1"/>
    <property type="molecule type" value="Genomic_DNA"/>
</dbReference>
<dbReference type="Proteomes" id="UP000000815">
    <property type="component" value="Chromosome"/>
</dbReference>
<organism evidence="1 2">
    <name type="scientific">Yersinia pestis</name>
    <dbReference type="NCBI Taxonomy" id="632"/>
    <lineage>
        <taxon>Bacteria</taxon>
        <taxon>Pseudomonadati</taxon>
        <taxon>Pseudomonadota</taxon>
        <taxon>Gammaproteobacteria</taxon>
        <taxon>Enterobacterales</taxon>
        <taxon>Yersiniaceae</taxon>
        <taxon>Yersinia</taxon>
    </lineage>
</organism>
<accession>Q74RW6</accession>
<name>Q74RW6_YERPE</name>
<gene>
    <name evidence="1" type="ordered locus">YPO0578</name>
</gene>
<evidence type="ECO:0000313" key="2">
    <source>
        <dbReference type="Proteomes" id="UP000000815"/>
    </source>
</evidence>
<dbReference type="PaxDb" id="214092-YPO0578"/>
<dbReference type="HOGENOM" id="CLU_3031575_0_0_6"/>
<keyword evidence="2" id="KW-1185">Reference proteome</keyword>
<sequence length="56" mass="6444">MMVAFHGTIWSNPAMLRMRWYLMLLLGSSGAAFYNPEIRSVRMLLPDITSVLSRLQ</sequence>
<dbReference type="AlphaFoldDB" id="Q74RW6"/>